<dbReference type="Proteomes" id="UP001589562">
    <property type="component" value="Unassembled WGS sequence"/>
</dbReference>
<dbReference type="EMBL" id="JBHMFE010000045">
    <property type="protein sequence ID" value="MFB9110601.1"/>
    <property type="molecule type" value="Genomic_DNA"/>
</dbReference>
<name>A0ABV5HFC2_9FLAO</name>
<dbReference type="Gene3D" id="3.40.50.300">
    <property type="entry name" value="P-loop containing nucleotide triphosphate hydrolases"/>
    <property type="match status" value="1"/>
</dbReference>
<dbReference type="InterPro" id="IPR027417">
    <property type="entry name" value="P-loop_NTPase"/>
</dbReference>
<organism evidence="1 2">
    <name type="scientific">Flavobacterium gyeonganense</name>
    <dbReference type="NCBI Taxonomy" id="1310418"/>
    <lineage>
        <taxon>Bacteria</taxon>
        <taxon>Pseudomonadati</taxon>
        <taxon>Bacteroidota</taxon>
        <taxon>Flavobacteriia</taxon>
        <taxon>Flavobacteriales</taxon>
        <taxon>Flavobacteriaceae</taxon>
        <taxon>Flavobacterium</taxon>
    </lineage>
</organism>
<evidence type="ECO:0000313" key="1">
    <source>
        <dbReference type="EMBL" id="MFB9110601.1"/>
    </source>
</evidence>
<evidence type="ECO:0000313" key="2">
    <source>
        <dbReference type="Proteomes" id="UP001589562"/>
    </source>
</evidence>
<dbReference type="PANTHER" id="PTHR34301:SF8">
    <property type="entry name" value="ATPASE DOMAIN-CONTAINING PROTEIN"/>
    <property type="match status" value="1"/>
</dbReference>
<gene>
    <name evidence="1" type="ORF">ACFFVK_18610</name>
</gene>
<dbReference type="Pfam" id="PF14516">
    <property type="entry name" value="AAA_35"/>
    <property type="match status" value="1"/>
</dbReference>
<sequence length="394" mass="46587">MENGWNAPKIIIGKDATGQYYYRREYIENEIWSEIKKGNNVLIAAPRRVGKTSVMKYLIENTESGYKLIFRNVQGIDTEKEFYKTIYELIIKCLNKFKSNKQLITDYFKQKKITEISWSGGITIEDNEIDYLYEINNLIPKLDVNGETIVLLIDELPEVLHNLHKKGNNDIAKSIIKNLRQWRQENGYEKLQFVLAGSVGIHYVVNLIDGRTSDINDLNKIYYQPLNENEVDNYIDWATAEASVLFSDVLKEYLRTKIQYFVPYFINLMLDEIDKTARKNRDVIISEIDIDNAFNSIIRNNDYFSDWKKRLSDYLPKDDFKFVNDILKHIAHRDQITIQEIYNKAQFFDKEEDYMSFIKDLTQDGYIVESNNKYIFISPFLKEFWKLDNPVYNG</sequence>
<dbReference type="PANTHER" id="PTHR34301">
    <property type="entry name" value="DNA-BINDING PROTEIN-RELATED"/>
    <property type="match status" value="1"/>
</dbReference>
<accession>A0ABV5HFC2</accession>
<keyword evidence="2" id="KW-1185">Reference proteome</keyword>
<dbReference type="RefSeq" id="WP_278010089.1">
    <property type="nucleotide sequence ID" value="NZ_CP121112.1"/>
</dbReference>
<reference evidence="1 2" key="1">
    <citation type="submission" date="2024-09" db="EMBL/GenBank/DDBJ databases">
        <authorList>
            <person name="Sun Q."/>
            <person name="Mori K."/>
        </authorList>
    </citation>
    <scope>NUCLEOTIDE SEQUENCE [LARGE SCALE GENOMIC DNA]</scope>
    <source>
        <strain evidence="1 2">CECT 8365</strain>
    </source>
</reference>
<dbReference type="SUPFAM" id="SSF52540">
    <property type="entry name" value="P-loop containing nucleoside triphosphate hydrolases"/>
    <property type="match status" value="1"/>
</dbReference>
<protein>
    <submittedName>
        <fullName evidence="1">AAA-like domain-containing protein</fullName>
    </submittedName>
</protein>
<comment type="caution">
    <text evidence="1">The sequence shown here is derived from an EMBL/GenBank/DDBJ whole genome shotgun (WGS) entry which is preliminary data.</text>
</comment>
<proteinExistence type="predicted"/>